<feature type="region of interest" description="Disordered" evidence="1">
    <location>
        <begin position="377"/>
        <end position="402"/>
    </location>
</feature>
<feature type="region of interest" description="Disordered" evidence="1">
    <location>
        <begin position="427"/>
        <end position="475"/>
    </location>
</feature>
<feature type="region of interest" description="Disordered" evidence="1">
    <location>
        <begin position="73"/>
        <end position="92"/>
    </location>
</feature>
<feature type="compositionally biased region" description="Basic and acidic residues" evidence="1">
    <location>
        <begin position="384"/>
        <end position="398"/>
    </location>
</feature>
<evidence type="ECO:0000313" key="2">
    <source>
        <dbReference type="EMBL" id="KIL66563.1"/>
    </source>
</evidence>
<feature type="compositionally biased region" description="Basic and acidic residues" evidence="1">
    <location>
        <begin position="173"/>
        <end position="202"/>
    </location>
</feature>
<feature type="compositionally biased region" description="Basic and acidic residues" evidence="1">
    <location>
        <begin position="129"/>
        <end position="141"/>
    </location>
</feature>
<sequence>MSSLSLYQPSISRNAVGRTFFRGTRQGTPAPDHSPRPNLYPPQVWRPPRSKPGTRHDYVPPLVHETQHQLPWRAERQRQRRKESPMFGHGTRRDEAGRVINTAASVEQPASYQPLFAEQDRGHRRYPRVPRERIRYPERRPSRARHVSPNAQEDHWRELPSGHRTSEQQWYGDHPRHFNERPRYDYDHDRDRCRHVSQRERYSTSFDPLYNSPTSPYDNMLPTPSHGGTKRWSWSSDSSSSSTNSAVSWSSSSPTIHPSSMTLPTREVRPNPHESDIRFRHPETNSHWSRTHGVETTNGWMAGDYFIPSGDLSVVDNDEYVRSPSTDHYSGEDGETVVYTDCEIVARDSRIADPHQRTRGFGGMSVVQFPREVARGLDPLSSSDVDRAERSRRVESRETRRRKRPYELPIWSELPPRNLRRVEGIRFRYPRDSDDTPEPENGYPELPYKMDDHMRSFPPRQRRRQETFRQHNTSH</sequence>
<feature type="compositionally biased region" description="Basic and acidic residues" evidence="1">
    <location>
        <begin position="266"/>
        <end position="284"/>
    </location>
</feature>
<dbReference type="InParanoid" id="A0A0C2XCJ1"/>
<keyword evidence="3" id="KW-1185">Reference proteome</keyword>
<organism evidence="2 3">
    <name type="scientific">Amanita muscaria (strain Koide BX008)</name>
    <dbReference type="NCBI Taxonomy" id="946122"/>
    <lineage>
        <taxon>Eukaryota</taxon>
        <taxon>Fungi</taxon>
        <taxon>Dikarya</taxon>
        <taxon>Basidiomycota</taxon>
        <taxon>Agaricomycotina</taxon>
        <taxon>Agaricomycetes</taxon>
        <taxon>Agaricomycetidae</taxon>
        <taxon>Agaricales</taxon>
        <taxon>Pluteineae</taxon>
        <taxon>Amanitaceae</taxon>
        <taxon>Amanita</taxon>
    </lineage>
</organism>
<reference evidence="2 3" key="1">
    <citation type="submission" date="2014-04" db="EMBL/GenBank/DDBJ databases">
        <title>Evolutionary Origins and Diversification of the Mycorrhizal Mutualists.</title>
        <authorList>
            <consortium name="DOE Joint Genome Institute"/>
            <consortium name="Mycorrhizal Genomics Consortium"/>
            <person name="Kohler A."/>
            <person name="Kuo A."/>
            <person name="Nagy L.G."/>
            <person name="Floudas D."/>
            <person name="Copeland A."/>
            <person name="Barry K.W."/>
            <person name="Cichocki N."/>
            <person name="Veneault-Fourrey C."/>
            <person name="LaButti K."/>
            <person name="Lindquist E.A."/>
            <person name="Lipzen A."/>
            <person name="Lundell T."/>
            <person name="Morin E."/>
            <person name="Murat C."/>
            <person name="Riley R."/>
            <person name="Ohm R."/>
            <person name="Sun H."/>
            <person name="Tunlid A."/>
            <person name="Henrissat B."/>
            <person name="Grigoriev I.V."/>
            <person name="Hibbett D.S."/>
            <person name="Martin F."/>
        </authorList>
    </citation>
    <scope>NUCLEOTIDE SEQUENCE [LARGE SCALE GENOMIC DNA]</scope>
    <source>
        <strain evidence="2 3">Koide BX008</strain>
    </source>
</reference>
<evidence type="ECO:0000313" key="3">
    <source>
        <dbReference type="Proteomes" id="UP000054549"/>
    </source>
</evidence>
<proteinExistence type="predicted"/>
<dbReference type="AlphaFoldDB" id="A0A0C2XCJ1"/>
<dbReference type="HOGENOM" id="CLU_574859_0_0_1"/>
<feature type="compositionally biased region" description="Polar residues" evidence="1">
    <location>
        <begin position="203"/>
        <end position="217"/>
    </location>
</feature>
<name>A0A0C2XCJ1_AMAMK</name>
<feature type="compositionally biased region" description="Low complexity" evidence="1">
    <location>
        <begin position="232"/>
        <end position="260"/>
    </location>
</feature>
<feature type="compositionally biased region" description="Basic and acidic residues" evidence="1">
    <location>
        <begin position="152"/>
        <end position="166"/>
    </location>
</feature>
<protein>
    <submittedName>
        <fullName evidence="2">Uncharacterized protein</fullName>
    </submittedName>
</protein>
<accession>A0A0C2XCJ1</accession>
<gene>
    <name evidence="2" type="ORF">M378DRAFT_177715</name>
</gene>
<feature type="region of interest" description="Disordered" evidence="1">
    <location>
        <begin position="117"/>
        <end position="291"/>
    </location>
</feature>
<feature type="region of interest" description="Disordered" evidence="1">
    <location>
        <begin position="22"/>
        <end position="68"/>
    </location>
</feature>
<dbReference type="EMBL" id="KN818235">
    <property type="protein sequence ID" value="KIL66563.1"/>
    <property type="molecule type" value="Genomic_DNA"/>
</dbReference>
<evidence type="ECO:0000256" key="1">
    <source>
        <dbReference type="SAM" id="MobiDB-lite"/>
    </source>
</evidence>
<dbReference type="Proteomes" id="UP000054549">
    <property type="component" value="Unassembled WGS sequence"/>
</dbReference>